<evidence type="ECO:0000313" key="3">
    <source>
        <dbReference type="Proteomes" id="UP000624701"/>
    </source>
</evidence>
<sequence length="307" mass="35336">MLENVYIVIATYNGEKWIKTCLQSCKGYTVIVVDNNSTDATVSLIKQNFPEVILIEESNNHGFGKANNIGIRFALDKGASHVFLLNQDAYLCDDVLEVLVKLQSKSPEYGILSPIHLSSEKRGIDAKFMDYVSYKNCANLHSDLFLNKPLKAIYDVAFVNAAAWLISRSCLETVGGFDPLFYHYGEDDNYCQRLSYHGYKLGMVPNTYIIHDRENIDHHKVEKFSEAYFKNKLKGYKIDFANVNRVDTLLRIEAQKKLLQKTILKMMVFLKLSKAHNWLRELRELKNIEQDIFSSIKKNKTKGTHYL</sequence>
<accession>A0ABQ2BZW2</accession>
<dbReference type="PANTHER" id="PTHR43179">
    <property type="entry name" value="RHAMNOSYLTRANSFERASE WBBL"/>
    <property type="match status" value="1"/>
</dbReference>
<evidence type="ECO:0000259" key="1">
    <source>
        <dbReference type="Pfam" id="PF00535"/>
    </source>
</evidence>
<keyword evidence="3" id="KW-1185">Reference proteome</keyword>
<comment type="caution">
    <text evidence="2">The sequence shown here is derived from an EMBL/GenBank/DDBJ whole genome shotgun (WGS) entry which is preliminary data.</text>
</comment>
<dbReference type="Pfam" id="PF00535">
    <property type="entry name" value="Glycos_transf_2"/>
    <property type="match status" value="1"/>
</dbReference>
<proteinExistence type="predicted"/>
<dbReference type="InterPro" id="IPR001173">
    <property type="entry name" value="Glyco_trans_2-like"/>
</dbReference>
<dbReference type="Proteomes" id="UP000624701">
    <property type="component" value="Unassembled WGS sequence"/>
</dbReference>
<dbReference type="PANTHER" id="PTHR43179:SF7">
    <property type="entry name" value="RHAMNOSYLTRANSFERASE WBBL"/>
    <property type="match status" value="1"/>
</dbReference>
<protein>
    <recommendedName>
        <fullName evidence="1">Glycosyltransferase 2-like domain-containing protein</fullName>
    </recommendedName>
</protein>
<evidence type="ECO:0000313" key="2">
    <source>
        <dbReference type="EMBL" id="GGI58041.1"/>
    </source>
</evidence>
<dbReference type="CDD" id="cd04186">
    <property type="entry name" value="GT_2_like_c"/>
    <property type="match status" value="1"/>
</dbReference>
<dbReference type="SUPFAM" id="SSF53448">
    <property type="entry name" value="Nucleotide-diphospho-sugar transferases"/>
    <property type="match status" value="1"/>
</dbReference>
<gene>
    <name evidence="2" type="ORF">GCM10011444_23500</name>
</gene>
<dbReference type="RefSeq" id="WP_188374946.1">
    <property type="nucleotide sequence ID" value="NZ_BMDQ01000003.1"/>
</dbReference>
<dbReference type="Gene3D" id="3.90.550.10">
    <property type="entry name" value="Spore Coat Polysaccharide Biosynthesis Protein SpsA, Chain A"/>
    <property type="match status" value="1"/>
</dbReference>
<name>A0ABQ2BZW2_9FLAO</name>
<reference evidence="3" key="1">
    <citation type="journal article" date="2019" name="Int. J. Syst. Evol. Microbiol.">
        <title>The Global Catalogue of Microorganisms (GCM) 10K type strain sequencing project: providing services to taxonomists for standard genome sequencing and annotation.</title>
        <authorList>
            <consortium name="The Broad Institute Genomics Platform"/>
            <consortium name="The Broad Institute Genome Sequencing Center for Infectious Disease"/>
            <person name="Wu L."/>
            <person name="Ma J."/>
        </authorList>
    </citation>
    <scope>NUCLEOTIDE SEQUENCE [LARGE SCALE GENOMIC DNA]</scope>
    <source>
        <strain evidence="3">CCM 8681</strain>
    </source>
</reference>
<dbReference type="InterPro" id="IPR029044">
    <property type="entry name" value="Nucleotide-diphossugar_trans"/>
</dbReference>
<dbReference type="EMBL" id="BMDQ01000003">
    <property type="protein sequence ID" value="GGI58041.1"/>
    <property type="molecule type" value="Genomic_DNA"/>
</dbReference>
<feature type="domain" description="Glycosyltransferase 2-like" evidence="1">
    <location>
        <begin position="7"/>
        <end position="139"/>
    </location>
</feature>
<organism evidence="2 3">
    <name type="scientific">Winogradskyella haliclonae</name>
    <dbReference type="NCBI Taxonomy" id="2048558"/>
    <lineage>
        <taxon>Bacteria</taxon>
        <taxon>Pseudomonadati</taxon>
        <taxon>Bacteroidota</taxon>
        <taxon>Flavobacteriia</taxon>
        <taxon>Flavobacteriales</taxon>
        <taxon>Flavobacteriaceae</taxon>
        <taxon>Winogradskyella</taxon>
    </lineage>
</organism>